<organism evidence="1 2">
    <name type="scientific">Hyaloscypha hepaticicola</name>
    <dbReference type="NCBI Taxonomy" id="2082293"/>
    <lineage>
        <taxon>Eukaryota</taxon>
        <taxon>Fungi</taxon>
        <taxon>Dikarya</taxon>
        <taxon>Ascomycota</taxon>
        <taxon>Pezizomycotina</taxon>
        <taxon>Leotiomycetes</taxon>
        <taxon>Helotiales</taxon>
        <taxon>Hyaloscyphaceae</taxon>
        <taxon>Hyaloscypha</taxon>
    </lineage>
</organism>
<name>A0A2J6QB56_9HELO</name>
<dbReference type="AlphaFoldDB" id="A0A2J6QB56"/>
<proteinExistence type="predicted"/>
<accession>A0A2J6QB56</accession>
<evidence type="ECO:0000313" key="2">
    <source>
        <dbReference type="Proteomes" id="UP000235672"/>
    </source>
</evidence>
<dbReference type="EMBL" id="KZ613475">
    <property type="protein sequence ID" value="PMD23497.1"/>
    <property type="molecule type" value="Genomic_DNA"/>
</dbReference>
<reference evidence="1 2" key="1">
    <citation type="submission" date="2016-05" db="EMBL/GenBank/DDBJ databases">
        <title>A degradative enzymes factory behind the ericoid mycorrhizal symbiosis.</title>
        <authorList>
            <consortium name="DOE Joint Genome Institute"/>
            <person name="Martino E."/>
            <person name="Morin E."/>
            <person name="Grelet G."/>
            <person name="Kuo A."/>
            <person name="Kohler A."/>
            <person name="Daghino S."/>
            <person name="Barry K."/>
            <person name="Choi C."/>
            <person name="Cichocki N."/>
            <person name="Clum A."/>
            <person name="Copeland A."/>
            <person name="Hainaut M."/>
            <person name="Haridas S."/>
            <person name="Labutti K."/>
            <person name="Lindquist E."/>
            <person name="Lipzen A."/>
            <person name="Khouja H.-R."/>
            <person name="Murat C."/>
            <person name="Ohm R."/>
            <person name="Olson A."/>
            <person name="Spatafora J."/>
            <person name="Veneault-Fourrey C."/>
            <person name="Henrissat B."/>
            <person name="Grigoriev I."/>
            <person name="Martin F."/>
            <person name="Perotto S."/>
        </authorList>
    </citation>
    <scope>NUCLEOTIDE SEQUENCE [LARGE SCALE GENOMIC DNA]</scope>
    <source>
        <strain evidence="1 2">UAMH 7357</strain>
    </source>
</reference>
<dbReference type="Proteomes" id="UP000235672">
    <property type="component" value="Unassembled WGS sequence"/>
</dbReference>
<evidence type="ECO:0000313" key="1">
    <source>
        <dbReference type="EMBL" id="PMD23497.1"/>
    </source>
</evidence>
<keyword evidence="2" id="KW-1185">Reference proteome</keyword>
<gene>
    <name evidence="1" type="ORF">NA56DRAFT_72578</name>
</gene>
<protein>
    <submittedName>
        <fullName evidence="1">Uncharacterized protein</fullName>
    </submittedName>
</protein>
<dbReference type="OrthoDB" id="10331308at2759"/>
<sequence length="118" mass="13131">MKGNGETFRKGCMAVRSSHSWAAQSHFLSPAADLPIEIRLQIYDHLITTFSWGSAIHIFLTSQPNPLYPPSLGSGKLTYNPCTCPTQSPSYLRSFATSLVKPKYCTPGKRCKGWHSRN</sequence>